<dbReference type="OrthoDB" id="3266451at2759"/>
<gene>
    <name evidence="2" type="ORF">V565_135550</name>
</gene>
<organism evidence="2 3">
    <name type="scientific">Rhizoctonia solani 123E</name>
    <dbReference type="NCBI Taxonomy" id="1423351"/>
    <lineage>
        <taxon>Eukaryota</taxon>
        <taxon>Fungi</taxon>
        <taxon>Dikarya</taxon>
        <taxon>Basidiomycota</taxon>
        <taxon>Agaricomycotina</taxon>
        <taxon>Agaricomycetes</taxon>
        <taxon>Cantharellales</taxon>
        <taxon>Ceratobasidiaceae</taxon>
        <taxon>Rhizoctonia</taxon>
    </lineage>
</organism>
<evidence type="ECO:0000313" key="3">
    <source>
        <dbReference type="Proteomes" id="UP000027456"/>
    </source>
</evidence>
<accession>A0A074SDB5</accession>
<proteinExistence type="predicted"/>
<feature type="compositionally biased region" description="Acidic residues" evidence="1">
    <location>
        <begin position="136"/>
        <end position="160"/>
    </location>
</feature>
<name>A0A074SDB5_9AGAM</name>
<dbReference type="EMBL" id="AZST01000589">
    <property type="protein sequence ID" value="KEP48042.1"/>
    <property type="molecule type" value="Genomic_DNA"/>
</dbReference>
<dbReference type="InterPro" id="IPR032675">
    <property type="entry name" value="LRR_dom_sf"/>
</dbReference>
<dbReference type="HOGENOM" id="CLU_025641_1_0_1"/>
<comment type="caution">
    <text evidence="2">The sequence shown here is derived from an EMBL/GenBank/DDBJ whole genome shotgun (WGS) entry which is preliminary data.</text>
</comment>
<evidence type="ECO:0000313" key="2">
    <source>
        <dbReference type="EMBL" id="KEP48042.1"/>
    </source>
</evidence>
<evidence type="ECO:0000256" key="1">
    <source>
        <dbReference type="SAM" id="MobiDB-lite"/>
    </source>
</evidence>
<keyword evidence="3" id="KW-1185">Reference proteome</keyword>
<dbReference type="Gene3D" id="3.80.10.10">
    <property type="entry name" value="Ribonuclease Inhibitor"/>
    <property type="match status" value="1"/>
</dbReference>
<feature type="region of interest" description="Disordered" evidence="1">
    <location>
        <begin position="129"/>
        <end position="160"/>
    </location>
</feature>
<reference evidence="2 3" key="1">
    <citation type="submission" date="2013-12" db="EMBL/GenBank/DDBJ databases">
        <authorList>
            <person name="Cubeta M."/>
            <person name="Pakala S."/>
            <person name="Fedorova N."/>
            <person name="Thomas E."/>
            <person name="Dean R."/>
            <person name="Jabaji S."/>
            <person name="Neate S."/>
            <person name="Toda T."/>
            <person name="Tavantzis S."/>
            <person name="Vilgalys R."/>
            <person name="Bharathan N."/>
            <person name="Pakala S."/>
            <person name="Losada L.S."/>
            <person name="Zafar N."/>
            <person name="Nierman W."/>
        </authorList>
    </citation>
    <scope>NUCLEOTIDE SEQUENCE [LARGE SCALE GENOMIC DNA]</scope>
    <source>
        <strain evidence="2 3">123E</strain>
    </source>
</reference>
<protein>
    <submittedName>
        <fullName evidence="2">F-box-like domain protein</fullName>
    </submittedName>
</protein>
<dbReference type="Gene3D" id="1.20.1280.50">
    <property type="match status" value="1"/>
</dbReference>
<dbReference type="AlphaFoldDB" id="A0A074SDB5"/>
<dbReference type="STRING" id="1423351.A0A074SDB5"/>
<dbReference type="Proteomes" id="UP000027456">
    <property type="component" value="Unassembled WGS sequence"/>
</dbReference>
<sequence>MSNMSKDLKLEKSGRADAQVVPPINSLPAEALAHIFQFVLLPHSQPCFLERDKYSNYPDYPDALLRVCSRWRQVALTSPTLWSRIDIVLSNPAGQKMLERAEIFLERAGQSQLDLRIFDQPIRSRRPFFSRSNDEFSNEEGDDFDFEEDGLDDLEDDSEGSDDLSVLGHCFKNCLPGALRKLVLRVETDGGINLIIPSSQDSEAVWLPITILHISGGIRPPWESNAFKGLTDLRLSGPGFSSIPESQFVNILRSSPKLQILQLYVDIGKPSPLNASVEPIHLDDLEVLDIIENHREGAEFEMLTRWIALGQKPLCLILWCPLSSESVVNFFRRANVTELRVRLHGSSFESLEKLIDLSPQLRVLAVDGCGSRFDPRGASNTKSSHPIAQIDALHLQYSQIQIDSLQQIVQSWSIRKLTMWSSHIRRGMYGGVSQEEILALCPDVKILKRKEFTPIERWVKSIA</sequence>
<dbReference type="SUPFAM" id="SSF52047">
    <property type="entry name" value="RNI-like"/>
    <property type="match status" value="1"/>
</dbReference>